<evidence type="ECO:0000259" key="1">
    <source>
        <dbReference type="SMART" id="SM00834"/>
    </source>
</evidence>
<protein>
    <submittedName>
        <fullName evidence="2">Zinc ribbon domain-containing protein</fullName>
    </submittedName>
</protein>
<gene>
    <name evidence="2" type="ORF">ENP34_07535</name>
</gene>
<dbReference type="InterPro" id="IPR013429">
    <property type="entry name" value="Regulatory_FmdB_Zinc_ribbon"/>
</dbReference>
<dbReference type="EMBL" id="DSIY01000183">
    <property type="protein sequence ID" value="HEG91277.1"/>
    <property type="molecule type" value="Genomic_DNA"/>
</dbReference>
<dbReference type="SUPFAM" id="SSF63393">
    <property type="entry name" value="RNA polymerase subunits"/>
    <property type="match status" value="1"/>
</dbReference>
<feature type="domain" description="Putative regulatory protein FmdB zinc ribbon" evidence="1">
    <location>
        <begin position="1"/>
        <end position="43"/>
    </location>
</feature>
<organism evidence="2">
    <name type="scientific">Thermorudis peleae</name>
    <dbReference type="NCBI Taxonomy" id="1382356"/>
    <lineage>
        <taxon>Bacteria</taxon>
        <taxon>Pseudomonadati</taxon>
        <taxon>Thermomicrobiota</taxon>
        <taxon>Thermomicrobia</taxon>
        <taxon>Thermomicrobia incertae sedis</taxon>
        <taxon>Thermorudis</taxon>
    </lineage>
</organism>
<name>A0A831TCD8_9BACT</name>
<sequence>MPIYEYRCEECGERFEKLVRRAEPDEPVRCPRCGAVETRKQFSTFAALGLERATGDGACCGSGGCG</sequence>
<dbReference type="Gene3D" id="2.20.28.30">
    <property type="entry name" value="RNA polymerase ii, chain L"/>
    <property type="match status" value="1"/>
</dbReference>
<reference evidence="2" key="1">
    <citation type="journal article" date="2020" name="mSystems">
        <title>Genome- and Community-Level Interaction Insights into Carbon Utilization and Element Cycling Functions of Hydrothermarchaeota in Hydrothermal Sediment.</title>
        <authorList>
            <person name="Zhou Z."/>
            <person name="Liu Y."/>
            <person name="Xu W."/>
            <person name="Pan J."/>
            <person name="Luo Z.H."/>
            <person name="Li M."/>
        </authorList>
    </citation>
    <scope>NUCLEOTIDE SEQUENCE [LARGE SCALE GENOMIC DNA]</scope>
    <source>
        <strain evidence="2">SpSt-210</strain>
    </source>
</reference>
<dbReference type="SMART" id="SM00834">
    <property type="entry name" value="CxxC_CXXC_SSSS"/>
    <property type="match status" value="1"/>
</dbReference>
<evidence type="ECO:0000313" key="2">
    <source>
        <dbReference type="EMBL" id="HEG91277.1"/>
    </source>
</evidence>
<dbReference type="NCBIfam" id="TIGR02605">
    <property type="entry name" value="CxxC_CxxC_SSSS"/>
    <property type="match status" value="1"/>
</dbReference>
<proteinExistence type="predicted"/>
<accession>A0A831TCD8</accession>
<comment type="caution">
    <text evidence="2">The sequence shown here is derived from an EMBL/GenBank/DDBJ whole genome shotgun (WGS) entry which is preliminary data.</text>
</comment>
<dbReference type="AlphaFoldDB" id="A0A831TCD8"/>
<dbReference type="InterPro" id="IPR029040">
    <property type="entry name" value="RPABC4/Spt4"/>
</dbReference>
<dbReference type="Pfam" id="PF09723">
    <property type="entry name" value="Zn_ribbon_8"/>
    <property type="match status" value="1"/>
</dbReference>